<evidence type="ECO:0000313" key="2">
    <source>
        <dbReference type="Proteomes" id="UP001145114"/>
    </source>
</evidence>
<gene>
    <name evidence="1" type="primary">DOA4_3</name>
    <name evidence="1" type="ORF">EV182_007885</name>
</gene>
<sequence length="87" mass="9822">DKIESLVTFPIDHLDMTKYVLSHISDPQQQQLNSGQAFSETQGADNLSTSYRLYAVANHYGTLTGGHYTANVFNGHLDEWNNFDDTR</sequence>
<dbReference type="Proteomes" id="UP001145114">
    <property type="component" value="Unassembled WGS sequence"/>
</dbReference>
<dbReference type="EMBL" id="JAMZIH010003832">
    <property type="protein sequence ID" value="KAJ1676590.1"/>
    <property type="molecule type" value="Genomic_DNA"/>
</dbReference>
<keyword evidence="2" id="KW-1185">Reference proteome</keyword>
<evidence type="ECO:0000313" key="1">
    <source>
        <dbReference type="EMBL" id="KAJ1676590.1"/>
    </source>
</evidence>
<name>A0ACC1HKP8_9FUNG</name>
<organism evidence="1 2">
    <name type="scientific">Spiromyces aspiralis</name>
    <dbReference type="NCBI Taxonomy" id="68401"/>
    <lineage>
        <taxon>Eukaryota</taxon>
        <taxon>Fungi</taxon>
        <taxon>Fungi incertae sedis</taxon>
        <taxon>Zoopagomycota</taxon>
        <taxon>Kickxellomycotina</taxon>
        <taxon>Kickxellomycetes</taxon>
        <taxon>Kickxellales</taxon>
        <taxon>Kickxellaceae</taxon>
        <taxon>Spiromyces</taxon>
    </lineage>
</organism>
<accession>A0ACC1HKP8</accession>
<keyword evidence="1" id="KW-0645">Protease</keyword>
<feature type="non-terminal residue" evidence="1">
    <location>
        <position position="1"/>
    </location>
</feature>
<dbReference type="EC" id="3.4.19.12" evidence="1"/>
<proteinExistence type="predicted"/>
<feature type="non-terminal residue" evidence="1">
    <location>
        <position position="87"/>
    </location>
</feature>
<reference evidence="1" key="1">
    <citation type="submission" date="2022-06" db="EMBL/GenBank/DDBJ databases">
        <title>Phylogenomic reconstructions and comparative analyses of Kickxellomycotina fungi.</title>
        <authorList>
            <person name="Reynolds N.K."/>
            <person name="Stajich J.E."/>
            <person name="Barry K."/>
            <person name="Grigoriev I.V."/>
            <person name="Crous P."/>
            <person name="Smith M.E."/>
        </authorList>
    </citation>
    <scope>NUCLEOTIDE SEQUENCE</scope>
    <source>
        <strain evidence="1">RSA 2271</strain>
    </source>
</reference>
<protein>
    <submittedName>
        <fullName evidence="1">Ubiquitin-specific protease doa4</fullName>
        <ecNumber evidence="1">3.4.19.12</ecNumber>
    </submittedName>
</protein>
<keyword evidence="1" id="KW-0378">Hydrolase</keyword>
<comment type="caution">
    <text evidence="1">The sequence shown here is derived from an EMBL/GenBank/DDBJ whole genome shotgun (WGS) entry which is preliminary data.</text>
</comment>